<dbReference type="AlphaFoldDB" id="A0A377A4C7"/>
<accession>A0A377A4C7</accession>
<evidence type="ECO:0000313" key="1">
    <source>
        <dbReference type="EMBL" id="STK94790.1"/>
    </source>
</evidence>
<dbReference type="Proteomes" id="UP000254052">
    <property type="component" value="Unassembled WGS sequence"/>
</dbReference>
<sequence length="154" mass="17028">MLPMVTAPKLIVQSAGTSHRRSCGQTRPANFRQGVGLVRQFPPLQKYAPRWRASASSGCSCVPGISTRSMGCRTTGSGQPALWPGLRKNGLVNFNKLNFADLQRFLWRINALQVDKLINILTHCCYPLLRLHAQLSCASDYGDPAVLLHHWTSV</sequence>
<reference evidence="1 2" key="1">
    <citation type="submission" date="2018-06" db="EMBL/GenBank/DDBJ databases">
        <authorList>
            <consortium name="Pathogen Informatics"/>
            <person name="Doyle S."/>
        </authorList>
    </citation>
    <scope>NUCLEOTIDE SEQUENCE [LARGE SCALE GENOMIC DNA]</scope>
    <source>
        <strain evidence="1 2">NCTC9962</strain>
    </source>
</reference>
<organism evidence="1 2">
    <name type="scientific">Escherichia coli</name>
    <dbReference type="NCBI Taxonomy" id="562"/>
    <lineage>
        <taxon>Bacteria</taxon>
        <taxon>Pseudomonadati</taxon>
        <taxon>Pseudomonadota</taxon>
        <taxon>Gammaproteobacteria</taxon>
        <taxon>Enterobacterales</taxon>
        <taxon>Enterobacteriaceae</taxon>
        <taxon>Escherichia</taxon>
    </lineage>
</organism>
<evidence type="ECO:0000313" key="2">
    <source>
        <dbReference type="Proteomes" id="UP000254052"/>
    </source>
</evidence>
<proteinExistence type="predicted"/>
<name>A0A377A4C7_ECOLX</name>
<dbReference type="EMBL" id="UGED01000002">
    <property type="protein sequence ID" value="STK94790.1"/>
    <property type="molecule type" value="Genomic_DNA"/>
</dbReference>
<gene>
    <name evidence="1" type="ORF">NCTC9962_00361</name>
</gene>
<protein>
    <submittedName>
        <fullName evidence="1">Uncharacterized protein</fullName>
    </submittedName>
</protein>